<keyword evidence="2" id="KW-1185">Reference proteome</keyword>
<feature type="non-terminal residue" evidence="1">
    <location>
        <position position="1"/>
    </location>
</feature>
<sequence length="196" mass="21781">FPHFGLLQPEGTQPVYSNHTDGRVKGINFVNTKGVAVLKAQVSEHVQIHYAILKAYSEDGNTMIDYAYLEFSHGGDGNVPYSTLRMRTPRGAAEASQPEYLFGACVIIGKEEEAFANSIVFPGEEPARFRYCNLRCLSGLLLEGYTFRVMTYAGNPVATLRQPQNGEMPQKALEPHEHTCKVQINTHCHQAECGFL</sequence>
<dbReference type="AlphaFoldDB" id="A0A4P9XPH7"/>
<proteinExistence type="predicted"/>
<name>A0A4P9XPH7_9FUNG</name>
<reference evidence="2" key="1">
    <citation type="journal article" date="2018" name="Nat. Microbiol.">
        <title>Leveraging single-cell genomics to expand the fungal tree of life.</title>
        <authorList>
            <person name="Ahrendt S.R."/>
            <person name="Quandt C.A."/>
            <person name="Ciobanu D."/>
            <person name="Clum A."/>
            <person name="Salamov A."/>
            <person name="Andreopoulos B."/>
            <person name="Cheng J.F."/>
            <person name="Woyke T."/>
            <person name="Pelin A."/>
            <person name="Henrissat B."/>
            <person name="Reynolds N.K."/>
            <person name="Benny G.L."/>
            <person name="Smith M.E."/>
            <person name="James T.Y."/>
            <person name="Grigoriev I.V."/>
        </authorList>
    </citation>
    <scope>NUCLEOTIDE SEQUENCE [LARGE SCALE GENOMIC DNA]</scope>
    <source>
        <strain evidence="2">RSA 1356</strain>
    </source>
</reference>
<protein>
    <submittedName>
        <fullName evidence="1">Uncharacterized protein</fullName>
    </submittedName>
</protein>
<organism evidence="1 2">
    <name type="scientific">Thamnocephalis sphaerospora</name>
    <dbReference type="NCBI Taxonomy" id="78915"/>
    <lineage>
        <taxon>Eukaryota</taxon>
        <taxon>Fungi</taxon>
        <taxon>Fungi incertae sedis</taxon>
        <taxon>Zoopagomycota</taxon>
        <taxon>Zoopagomycotina</taxon>
        <taxon>Zoopagomycetes</taxon>
        <taxon>Zoopagales</taxon>
        <taxon>Sigmoideomycetaceae</taxon>
        <taxon>Thamnocephalis</taxon>
    </lineage>
</organism>
<dbReference type="Proteomes" id="UP000271241">
    <property type="component" value="Unassembled WGS sequence"/>
</dbReference>
<dbReference type="EMBL" id="KZ992673">
    <property type="protein sequence ID" value="RKP07782.1"/>
    <property type="molecule type" value="Genomic_DNA"/>
</dbReference>
<evidence type="ECO:0000313" key="1">
    <source>
        <dbReference type="EMBL" id="RKP07782.1"/>
    </source>
</evidence>
<evidence type="ECO:0000313" key="2">
    <source>
        <dbReference type="Proteomes" id="UP000271241"/>
    </source>
</evidence>
<accession>A0A4P9XPH7</accession>
<gene>
    <name evidence="1" type="ORF">THASP1DRAFT_24115</name>
</gene>